<gene>
    <name evidence="2" type="primary">amaP</name>
    <name evidence="2" type="ORF">ACFQ3L_06805</name>
</gene>
<keyword evidence="1" id="KW-0472">Membrane</keyword>
<evidence type="ECO:0000313" key="2">
    <source>
        <dbReference type="EMBL" id="MFD1393279.1"/>
    </source>
</evidence>
<accession>A0ABW4B8Z7</accession>
<protein>
    <submittedName>
        <fullName evidence="2">Alkaline shock response membrane anchor protein AmaP</fullName>
    </submittedName>
</protein>
<dbReference type="RefSeq" id="WP_164510744.1">
    <property type="nucleotide sequence ID" value="NZ_JBHTMO010000021.1"/>
</dbReference>
<keyword evidence="1" id="KW-1133">Transmembrane helix</keyword>
<sequence length="179" mass="19012">MRPITKALLGLVAVVGIVQSLAVMALTWPVTAVRAWLLLYWQPLHWVLFGLAAFVGLAFLIMLLAAVLTRSTTTNLVLANDRGDLSVSKQAVENAVAKSVAATHPVKGVAVAATMHKSAVKKAEIDAYSLEPTDLKAQAEAIKQTAHDKLEQMLGVPVKQIKVHLHPGAAASGKTARVL</sequence>
<name>A0ABW4B8Z7_9LACO</name>
<dbReference type="Proteomes" id="UP001597249">
    <property type="component" value="Unassembled WGS sequence"/>
</dbReference>
<organism evidence="2 3">
    <name type="scientific">Lacticaseibacillus jixianensis</name>
    <dbReference type="NCBI Taxonomy" id="2486012"/>
    <lineage>
        <taxon>Bacteria</taxon>
        <taxon>Bacillati</taxon>
        <taxon>Bacillota</taxon>
        <taxon>Bacilli</taxon>
        <taxon>Lactobacillales</taxon>
        <taxon>Lactobacillaceae</taxon>
        <taxon>Lacticaseibacillus</taxon>
    </lineage>
</organism>
<proteinExistence type="predicted"/>
<keyword evidence="3" id="KW-1185">Reference proteome</keyword>
<reference evidence="3" key="1">
    <citation type="journal article" date="2019" name="Int. J. Syst. Evol. Microbiol.">
        <title>The Global Catalogue of Microorganisms (GCM) 10K type strain sequencing project: providing services to taxonomists for standard genome sequencing and annotation.</title>
        <authorList>
            <consortium name="The Broad Institute Genomics Platform"/>
            <consortium name="The Broad Institute Genome Sequencing Center for Infectious Disease"/>
            <person name="Wu L."/>
            <person name="Ma J."/>
        </authorList>
    </citation>
    <scope>NUCLEOTIDE SEQUENCE [LARGE SCALE GENOMIC DNA]</scope>
    <source>
        <strain evidence="3">CCM 8911</strain>
    </source>
</reference>
<dbReference type="EMBL" id="JBHTMO010000021">
    <property type="protein sequence ID" value="MFD1393279.1"/>
    <property type="molecule type" value="Genomic_DNA"/>
</dbReference>
<comment type="caution">
    <text evidence="2">The sequence shown here is derived from an EMBL/GenBank/DDBJ whole genome shotgun (WGS) entry which is preliminary data.</text>
</comment>
<evidence type="ECO:0000313" key="3">
    <source>
        <dbReference type="Proteomes" id="UP001597249"/>
    </source>
</evidence>
<dbReference type="NCBIfam" id="NF033218">
    <property type="entry name" value="anchor_AmaP"/>
    <property type="match status" value="1"/>
</dbReference>
<evidence type="ECO:0000256" key="1">
    <source>
        <dbReference type="SAM" id="Phobius"/>
    </source>
</evidence>
<feature type="transmembrane region" description="Helical" evidence="1">
    <location>
        <begin position="46"/>
        <end position="68"/>
    </location>
</feature>
<keyword evidence="1" id="KW-0812">Transmembrane</keyword>